<proteinExistence type="inferred from homology"/>
<keyword evidence="7" id="KW-1185">Reference proteome</keyword>
<dbReference type="InterPro" id="IPR049943">
    <property type="entry name" value="Ser_HO-MeTrfase-like"/>
</dbReference>
<evidence type="ECO:0000259" key="5">
    <source>
        <dbReference type="Pfam" id="PF00464"/>
    </source>
</evidence>
<dbReference type="PANTHER" id="PTHR11680:SF35">
    <property type="entry name" value="SERINE HYDROXYMETHYLTRANSFERASE 1"/>
    <property type="match status" value="1"/>
</dbReference>
<dbReference type="PIRSF" id="PIRSF000412">
    <property type="entry name" value="SHMT"/>
    <property type="match status" value="1"/>
</dbReference>
<comment type="caution">
    <text evidence="4">Lacks conserved residue(s) required for the propagation of feature annotation.</text>
</comment>
<dbReference type="InterPro" id="IPR015421">
    <property type="entry name" value="PyrdxlP-dep_Trfase_major"/>
</dbReference>
<comment type="subcellular location">
    <subcellularLocation>
        <location evidence="4">Cytoplasm</location>
    </subcellularLocation>
</comment>
<feature type="binding site" evidence="4">
    <location>
        <position position="133"/>
    </location>
    <ligand>
        <name>(6S)-5,6,7,8-tetrahydrofolate</name>
        <dbReference type="ChEBI" id="CHEBI:57453"/>
    </ligand>
</feature>
<evidence type="ECO:0000256" key="2">
    <source>
        <dbReference type="ARBA" id="ARBA00006376"/>
    </source>
</evidence>
<dbReference type="CDD" id="cd00378">
    <property type="entry name" value="SHMT"/>
    <property type="match status" value="1"/>
</dbReference>
<comment type="cofactor">
    <cofactor evidence="1 4">
        <name>pyridoxal 5'-phosphate</name>
        <dbReference type="ChEBI" id="CHEBI:597326"/>
    </cofactor>
</comment>
<dbReference type="InterPro" id="IPR015422">
    <property type="entry name" value="PyrdxlP-dep_Trfase_small"/>
</dbReference>
<evidence type="ECO:0000256" key="3">
    <source>
        <dbReference type="ARBA" id="ARBA00022898"/>
    </source>
</evidence>
<keyword evidence="4" id="KW-0963">Cytoplasm</keyword>
<dbReference type="SUPFAM" id="SSF53383">
    <property type="entry name" value="PLP-dependent transferases"/>
    <property type="match status" value="1"/>
</dbReference>
<feature type="binding site" evidence="4">
    <location>
        <begin position="137"/>
        <end position="139"/>
    </location>
    <ligand>
        <name>(6S)-5,6,7,8-tetrahydrofolate</name>
        <dbReference type="ChEBI" id="CHEBI:57453"/>
    </ligand>
</feature>
<dbReference type="Proteomes" id="UP001499895">
    <property type="component" value="Unassembled WGS sequence"/>
</dbReference>
<evidence type="ECO:0000313" key="7">
    <source>
        <dbReference type="Proteomes" id="UP001499895"/>
    </source>
</evidence>
<feature type="modified residue" description="N6-(pyridoxal phosphate)lysine" evidence="4">
    <location>
        <position position="241"/>
    </location>
</feature>
<comment type="function">
    <text evidence="4">Catalyzes the reversible interconversion of serine and glycine with tetrahydrofolate (THF) serving as the one-carbon carrier. This reaction serves as the major source of one-carbon groups required for the biosynthesis of purines, thymidylate, methionine, and other important biomolecules.</text>
</comment>
<comment type="pathway">
    <text evidence="4">One-carbon metabolism; tetrahydrofolate interconversion.</text>
</comment>
<evidence type="ECO:0000256" key="4">
    <source>
        <dbReference type="HAMAP-Rule" id="MF_00051"/>
    </source>
</evidence>
<sequence>MPDMSSSPLASYAQLGIRQLREEDPELYDLLEREHRRQSETLAMIAAASVAPPSVTACEGTVLGNVTTEGYPGARFHAGCEVVDEVERLAVRRAEAAFGAQYANVQPHSGSTANQAVLFSLLEPGDVLLGMELSAGGHLTHGSRASVSGRYFTSVGYGTDASGLIDFAEVERLAREHRPKLIVCGASAYPRTIDFARFRAVADEVGAVLLADISHISGLVVAGLHPSPIDLAHVTTTSTYKQLYGPRGGLILMGKDAGTRVPGSRRTFAETLQSAVFPFVQGTPQLQAIAAKGRALALAAEPAFKELAGRVLDGAATLAAALAAAGYHVLTGGTDNHMVLVDVSRRGLTGIIAEQALESCGIIVNKNKIPGDPHGPGVTSGLRLGTNLLAARGMEEDAVRRCAALVDRVLSAVRATGTREWHLDAAVRAAVRAEVAELCALHPLSPPGAGSPA</sequence>
<keyword evidence="4" id="KW-0808">Transferase</keyword>
<gene>
    <name evidence="4" type="primary">glyA</name>
    <name evidence="6" type="ORF">GCM10009544_49410</name>
</gene>
<dbReference type="NCBIfam" id="NF000586">
    <property type="entry name" value="PRK00011.1"/>
    <property type="match status" value="1"/>
</dbReference>
<dbReference type="Pfam" id="PF00464">
    <property type="entry name" value="SHMT"/>
    <property type="match status" value="1"/>
</dbReference>
<comment type="catalytic activity">
    <reaction evidence="4">
        <text>(6R)-5,10-methylene-5,6,7,8-tetrahydrofolate + glycine + H2O = (6S)-5,6,7,8-tetrahydrofolate + L-serine</text>
        <dbReference type="Rhea" id="RHEA:15481"/>
        <dbReference type="ChEBI" id="CHEBI:15377"/>
        <dbReference type="ChEBI" id="CHEBI:15636"/>
        <dbReference type="ChEBI" id="CHEBI:33384"/>
        <dbReference type="ChEBI" id="CHEBI:57305"/>
        <dbReference type="ChEBI" id="CHEBI:57453"/>
        <dbReference type="EC" id="2.1.2.1"/>
    </reaction>
</comment>
<organism evidence="6 7">
    <name type="scientific">Streptomyces stramineus</name>
    <dbReference type="NCBI Taxonomy" id="173861"/>
    <lineage>
        <taxon>Bacteria</taxon>
        <taxon>Bacillati</taxon>
        <taxon>Actinomycetota</taxon>
        <taxon>Actinomycetes</taxon>
        <taxon>Kitasatosporales</taxon>
        <taxon>Streptomycetaceae</taxon>
        <taxon>Streptomyces</taxon>
    </lineage>
</organism>
<dbReference type="EMBL" id="BAAAHB010000071">
    <property type="protein sequence ID" value="GAA0481605.1"/>
    <property type="molecule type" value="Genomic_DNA"/>
</dbReference>
<comment type="similarity">
    <text evidence="2 4">Belongs to the SHMT family.</text>
</comment>
<dbReference type="Gene3D" id="3.40.640.10">
    <property type="entry name" value="Type I PLP-dependent aspartate aminotransferase-like (Major domain)"/>
    <property type="match status" value="1"/>
</dbReference>
<dbReference type="HAMAP" id="MF_00051">
    <property type="entry name" value="SHMT"/>
    <property type="match status" value="1"/>
</dbReference>
<reference evidence="6 7" key="1">
    <citation type="journal article" date="2019" name="Int. J. Syst. Evol. Microbiol.">
        <title>The Global Catalogue of Microorganisms (GCM) 10K type strain sequencing project: providing services to taxonomists for standard genome sequencing and annotation.</title>
        <authorList>
            <consortium name="The Broad Institute Genomics Platform"/>
            <consortium name="The Broad Institute Genome Sequencing Center for Infectious Disease"/>
            <person name="Wu L."/>
            <person name="Ma J."/>
        </authorList>
    </citation>
    <scope>NUCLEOTIDE SEQUENCE [LARGE SCALE GENOMIC DNA]</scope>
    <source>
        <strain evidence="6 7">JCM 10649</strain>
    </source>
</reference>
<protein>
    <recommendedName>
        <fullName evidence="4">Probable serine hydroxymethyltransferase</fullName>
        <shortName evidence="4">SHMT</shortName>
        <shortName evidence="4">Serine methylase</shortName>
        <ecNumber evidence="4">2.1.2.1</ecNumber>
    </recommendedName>
</protein>
<evidence type="ECO:0000256" key="1">
    <source>
        <dbReference type="ARBA" id="ARBA00001933"/>
    </source>
</evidence>
<name>A0ABN1AQ70_9ACTN</name>
<dbReference type="InterPro" id="IPR039429">
    <property type="entry name" value="SHMT-like_dom"/>
</dbReference>
<keyword evidence="3 4" id="KW-0663">Pyridoxal phosphate</keyword>
<accession>A0ABN1AQ70</accession>
<dbReference type="Gene3D" id="3.90.1150.10">
    <property type="entry name" value="Aspartate Aminotransferase, domain 1"/>
    <property type="match status" value="1"/>
</dbReference>
<dbReference type="InterPro" id="IPR015424">
    <property type="entry name" value="PyrdxlP-dep_Trfase"/>
</dbReference>
<evidence type="ECO:0000313" key="6">
    <source>
        <dbReference type="EMBL" id="GAA0481605.1"/>
    </source>
</evidence>
<feature type="domain" description="Serine hydroxymethyltransferase-like" evidence="5">
    <location>
        <begin position="20"/>
        <end position="405"/>
    </location>
</feature>
<dbReference type="InterPro" id="IPR001085">
    <property type="entry name" value="Ser_HO-MeTrfase"/>
</dbReference>
<comment type="subunit">
    <text evidence="4">Homodimer.</text>
</comment>
<dbReference type="PANTHER" id="PTHR11680">
    <property type="entry name" value="SERINE HYDROXYMETHYLTRANSFERASE"/>
    <property type="match status" value="1"/>
</dbReference>
<dbReference type="EC" id="2.1.2.1" evidence="4"/>
<keyword evidence="4" id="KW-0554">One-carbon metabolism</keyword>
<comment type="caution">
    <text evidence="6">The sequence shown here is derived from an EMBL/GenBank/DDBJ whole genome shotgun (WGS) entry which is preliminary data.</text>
</comment>